<dbReference type="PANTHER" id="PTHR15680:SF9">
    <property type="entry name" value="LARGE RIBOSOMAL SUBUNIT PROTEIN BL19M"/>
    <property type="match status" value="1"/>
</dbReference>
<dbReference type="PIRSF" id="PIRSF002191">
    <property type="entry name" value="Ribosomal_L19"/>
    <property type="match status" value="1"/>
</dbReference>
<dbReference type="GO" id="GO:0003735">
    <property type="term" value="F:structural constituent of ribosome"/>
    <property type="evidence" value="ECO:0007669"/>
    <property type="project" value="InterPro"/>
</dbReference>
<evidence type="ECO:0000256" key="2">
    <source>
        <dbReference type="ARBA" id="ARBA00022980"/>
    </source>
</evidence>
<evidence type="ECO:0000256" key="4">
    <source>
        <dbReference type="ARBA" id="ARBA00035171"/>
    </source>
</evidence>
<dbReference type="HAMAP" id="MF_00402">
    <property type="entry name" value="Ribosomal_bL19"/>
    <property type="match status" value="1"/>
</dbReference>
<sequence length="118" mass="13597">MDKLKAFKDEMVQSLNKEIPEIWPGDTVKVYTKVKEGNKERIQIFAGVVIRRRGGKGLDGTFTVRKESNGIGVEKIFPYLSPSVEKIEVIQRGKVRRARLYYLRERRGKAAKIKKKGF</sequence>
<dbReference type="AlphaFoldDB" id="F2LY92"/>
<evidence type="ECO:0000256" key="5">
    <source>
        <dbReference type="HAMAP-Rule" id="MF_00402"/>
    </source>
</evidence>
<dbReference type="Proteomes" id="UP000008139">
    <property type="component" value="Chromosome"/>
</dbReference>
<dbReference type="OrthoDB" id="9803541at2"/>
<evidence type="ECO:0000256" key="6">
    <source>
        <dbReference type="RuleBase" id="RU000559"/>
    </source>
</evidence>
<evidence type="ECO:0000256" key="3">
    <source>
        <dbReference type="ARBA" id="ARBA00023274"/>
    </source>
</evidence>
<dbReference type="FunCoup" id="F2LY92">
    <property type="interactions" value="523"/>
</dbReference>
<gene>
    <name evidence="5" type="primary">rplS</name>
    <name evidence="7" type="ordered locus">Hipma_1459</name>
</gene>
<reference evidence="7 8" key="1">
    <citation type="journal article" date="2011" name="Stand. Genomic Sci.">
        <title>Complete genome sequence of the thermophilic sulfur-reducer Hippea maritima type strain (MH(2)).</title>
        <authorList>
            <person name="Huntemann M."/>
            <person name="Lu M."/>
            <person name="Nolan M."/>
            <person name="Lapidus A."/>
            <person name="Lucas S."/>
            <person name="Hammon N."/>
            <person name="Deshpande S."/>
            <person name="Cheng J.F."/>
            <person name="Tapia R."/>
            <person name="Han C."/>
            <person name="Goodwin L."/>
            <person name="Pitluck S."/>
            <person name="Liolios K."/>
            <person name="Pagani I."/>
            <person name="Ivanova N."/>
            <person name="Ovchinikova G."/>
            <person name="Pati A."/>
            <person name="Chen A."/>
            <person name="Palaniappan K."/>
            <person name="Land M."/>
            <person name="Hauser L."/>
            <person name="Jeffries C.D."/>
            <person name="Detter J.C."/>
            <person name="Brambilla E.M."/>
            <person name="Rohde M."/>
            <person name="Spring S."/>
            <person name="Goker M."/>
            <person name="Woyke T."/>
            <person name="Bristow J."/>
            <person name="Eisen J.A."/>
            <person name="Markowitz V."/>
            <person name="Hugenholtz P."/>
            <person name="Kyrpides N.C."/>
            <person name="Klenk H.P."/>
            <person name="Mavromatis K."/>
        </authorList>
    </citation>
    <scope>NUCLEOTIDE SEQUENCE [LARGE SCALE GENOMIC DNA]</scope>
    <source>
        <strain evidence="8">ATCC 700847 / DSM 10411 / MH2</strain>
    </source>
</reference>
<dbReference type="Gene3D" id="2.30.30.790">
    <property type="match status" value="1"/>
</dbReference>
<dbReference type="Pfam" id="PF01245">
    <property type="entry name" value="Ribosomal_L19"/>
    <property type="match status" value="1"/>
</dbReference>
<dbReference type="KEGG" id="hmr:Hipma_1459"/>
<dbReference type="eggNOG" id="COG0335">
    <property type="taxonomic scope" value="Bacteria"/>
</dbReference>
<organism evidence="7 8">
    <name type="scientific">Hippea maritima (strain ATCC 700847 / DSM 10411 / MH2)</name>
    <dbReference type="NCBI Taxonomy" id="760142"/>
    <lineage>
        <taxon>Bacteria</taxon>
        <taxon>Pseudomonadati</taxon>
        <taxon>Campylobacterota</taxon>
        <taxon>Desulfurellia</taxon>
        <taxon>Desulfurellales</taxon>
        <taxon>Hippeaceae</taxon>
        <taxon>Hippea</taxon>
    </lineage>
</organism>
<keyword evidence="2 5" id="KW-0689">Ribosomal protein</keyword>
<dbReference type="PROSITE" id="PS01015">
    <property type="entry name" value="RIBOSOMAL_L19"/>
    <property type="match status" value="1"/>
</dbReference>
<dbReference type="SUPFAM" id="SSF50104">
    <property type="entry name" value="Translation proteins SH3-like domain"/>
    <property type="match status" value="1"/>
</dbReference>
<dbReference type="GO" id="GO:0006412">
    <property type="term" value="P:translation"/>
    <property type="evidence" value="ECO:0007669"/>
    <property type="project" value="UniProtKB-UniRule"/>
</dbReference>
<dbReference type="InterPro" id="IPR038657">
    <property type="entry name" value="Ribosomal_bL19_sf"/>
</dbReference>
<dbReference type="STRING" id="760142.Hipma_1459"/>
<evidence type="ECO:0000256" key="1">
    <source>
        <dbReference type="ARBA" id="ARBA00005781"/>
    </source>
</evidence>
<reference evidence="8" key="2">
    <citation type="submission" date="2011-03" db="EMBL/GenBank/DDBJ databases">
        <title>The complete genome of Hippea maritima DSM 10411.</title>
        <authorList>
            <consortium name="US DOE Joint Genome Institute (JGI-PGF)"/>
            <person name="Lucas S."/>
            <person name="Copeland A."/>
            <person name="Lapidus A."/>
            <person name="Bruce D."/>
            <person name="Goodwin L."/>
            <person name="Pitluck S."/>
            <person name="Peters L."/>
            <person name="Kyrpides N."/>
            <person name="Mavromatis K."/>
            <person name="Pagani I."/>
            <person name="Ivanova N."/>
            <person name="Mikhailova N."/>
            <person name="Lu M."/>
            <person name="Detter J.C."/>
            <person name="Tapia R."/>
            <person name="Han C."/>
            <person name="Land M."/>
            <person name="Hauser L."/>
            <person name="Markowitz V."/>
            <person name="Cheng J.-F."/>
            <person name="Hugenholtz P."/>
            <person name="Woyke T."/>
            <person name="Wu D."/>
            <person name="Spring S."/>
            <person name="Schroeder M."/>
            <person name="Brambilla E."/>
            <person name="Klenk H.-P."/>
            <person name="Eisen J.A."/>
        </authorList>
    </citation>
    <scope>NUCLEOTIDE SEQUENCE [LARGE SCALE GENOMIC DNA]</scope>
    <source>
        <strain evidence="8">ATCC 700847 / DSM 10411 / MH2</strain>
    </source>
</reference>
<comment type="similarity">
    <text evidence="1 5 6">Belongs to the bacterial ribosomal protein bL19 family.</text>
</comment>
<accession>F2LY92</accession>
<dbReference type="InterPro" id="IPR018257">
    <property type="entry name" value="Ribosomal_bL19_CS"/>
</dbReference>
<dbReference type="NCBIfam" id="TIGR01024">
    <property type="entry name" value="rplS_bact"/>
    <property type="match status" value="1"/>
</dbReference>
<dbReference type="HOGENOM" id="CLU_103507_2_1_7"/>
<dbReference type="PANTHER" id="PTHR15680">
    <property type="entry name" value="RIBOSOMAL PROTEIN L19"/>
    <property type="match status" value="1"/>
</dbReference>
<evidence type="ECO:0000313" key="7">
    <source>
        <dbReference type="EMBL" id="AEA34415.1"/>
    </source>
</evidence>
<dbReference type="RefSeq" id="WP_013682444.1">
    <property type="nucleotide sequence ID" value="NC_015318.1"/>
</dbReference>
<dbReference type="FunFam" id="2.30.30.790:FF:000001">
    <property type="entry name" value="50S ribosomal protein L19"/>
    <property type="match status" value="1"/>
</dbReference>
<keyword evidence="8" id="KW-1185">Reference proteome</keyword>
<comment type="function">
    <text evidence="5 6">This protein is located at the 30S-50S ribosomal subunit interface and may play a role in the structure and function of the aminoacyl-tRNA binding site.</text>
</comment>
<dbReference type="InParanoid" id="F2LY92"/>
<dbReference type="EMBL" id="CP002606">
    <property type="protein sequence ID" value="AEA34415.1"/>
    <property type="molecule type" value="Genomic_DNA"/>
</dbReference>
<protein>
    <recommendedName>
        <fullName evidence="4 5">Large ribosomal subunit protein bL19</fullName>
    </recommendedName>
</protein>
<dbReference type="InterPro" id="IPR001857">
    <property type="entry name" value="Ribosomal_bL19"/>
</dbReference>
<dbReference type="PRINTS" id="PR00061">
    <property type="entry name" value="RIBOSOMALL19"/>
</dbReference>
<keyword evidence="3 5" id="KW-0687">Ribonucleoprotein</keyword>
<name>F2LY92_HIPMA</name>
<dbReference type="InterPro" id="IPR008991">
    <property type="entry name" value="Translation_prot_SH3-like_sf"/>
</dbReference>
<dbReference type="GO" id="GO:0022625">
    <property type="term" value="C:cytosolic large ribosomal subunit"/>
    <property type="evidence" value="ECO:0007669"/>
    <property type="project" value="TreeGrafter"/>
</dbReference>
<proteinExistence type="inferred from homology"/>
<evidence type="ECO:0000313" key="8">
    <source>
        <dbReference type="Proteomes" id="UP000008139"/>
    </source>
</evidence>